<evidence type="ECO:0000313" key="2">
    <source>
        <dbReference type="Proteomes" id="UP000814033"/>
    </source>
</evidence>
<protein>
    <submittedName>
        <fullName evidence="1">Uncharacterized protein</fullName>
    </submittedName>
</protein>
<evidence type="ECO:0000313" key="1">
    <source>
        <dbReference type="EMBL" id="KAI0043688.1"/>
    </source>
</evidence>
<proteinExistence type="predicted"/>
<dbReference type="EMBL" id="MU276008">
    <property type="protein sequence ID" value="KAI0043688.1"/>
    <property type="molecule type" value="Genomic_DNA"/>
</dbReference>
<keyword evidence="2" id="KW-1185">Reference proteome</keyword>
<sequence>MDGGSRGRVSGRPPPTLFCPRRLRLVSALPCLFPIPMLASASTPARRPAFSLYETSAIRSFAGAASSMHRPTGLQPWPEAGSPARCHVSIYQVDILSDREQTASRHLPIPLREVSDVHVILFCTHLSYVAEGSPHATSRIRRPSISLGSGSCALLPRCLAHMHATPLGLACRHLRRLSRPSIMPRSPRTHDQVHFAPTGTSKDFAASARDNPLEASYLARVCPWYQGARNALIRQGIDTLPDLYAAGPPLRGTSPTVNPSASTQPRRMTCPECRQLNFELGLGLVFPTASQLQPRQSHPHPGPCPHELTTSPTEAIAWLTRTRPRGCVLSLFGPQSLSDSGSEAATARRTGEGVAVNPGTQMVAGNVPWMCR</sequence>
<reference evidence="1" key="2">
    <citation type="journal article" date="2022" name="New Phytol.">
        <title>Evolutionary transition to the ectomycorrhizal habit in the genomes of a hyperdiverse lineage of mushroom-forming fungi.</title>
        <authorList>
            <person name="Looney B."/>
            <person name="Miyauchi S."/>
            <person name="Morin E."/>
            <person name="Drula E."/>
            <person name="Courty P.E."/>
            <person name="Kohler A."/>
            <person name="Kuo A."/>
            <person name="LaButti K."/>
            <person name="Pangilinan J."/>
            <person name="Lipzen A."/>
            <person name="Riley R."/>
            <person name="Andreopoulos W."/>
            <person name="He G."/>
            <person name="Johnson J."/>
            <person name="Nolan M."/>
            <person name="Tritt A."/>
            <person name="Barry K.W."/>
            <person name="Grigoriev I.V."/>
            <person name="Nagy L.G."/>
            <person name="Hibbett D."/>
            <person name="Henrissat B."/>
            <person name="Matheny P.B."/>
            <person name="Labbe J."/>
            <person name="Martin F.M."/>
        </authorList>
    </citation>
    <scope>NUCLEOTIDE SEQUENCE</scope>
    <source>
        <strain evidence="1">FP105234-sp</strain>
    </source>
</reference>
<gene>
    <name evidence="1" type="ORF">FA95DRAFT_364935</name>
</gene>
<name>A0ACB8RJJ2_9AGAM</name>
<reference evidence="1" key="1">
    <citation type="submission" date="2021-02" db="EMBL/GenBank/DDBJ databases">
        <authorList>
            <consortium name="DOE Joint Genome Institute"/>
            <person name="Ahrendt S."/>
            <person name="Looney B.P."/>
            <person name="Miyauchi S."/>
            <person name="Morin E."/>
            <person name="Drula E."/>
            <person name="Courty P.E."/>
            <person name="Chicoki N."/>
            <person name="Fauchery L."/>
            <person name="Kohler A."/>
            <person name="Kuo A."/>
            <person name="Labutti K."/>
            <person name="Pangilinan J."/>
            <person name="Lipzen A."/>
            <person name="Riley R."/>
            <person name="Andreopoulos W."/>
            <person name="He G."/>
            <person name="Johnson J."/>
            <person name="Barry K.W."/>
            <person name="Grigoriev I.V."/>
            <person name="Nagy L."/>
            <person name="Hibbett D."/>
            <person name="Henrissat B."/>
            <person name="Matheny P.B."/>
            <person name="Labbe J."/>
            <person name="Martin F."/>
        </authorList>
    </citation>
    <scope>NUCLEOTIDE SEQUENCE</scope>
    <source>
        <strain evidence="1">FP105234-sp</strain>
    </source>
</reference>
<organism evidence="1 2">
    <name type="scientific">Auriscalpium vulgare</name>
    <dbReference type="NCBI Taxonomy" id="40419"/>
    <lineage>
        <taxon>Eukaryota</taxon>
        <taxon>Fungi</taxon>
        <taxon>Dikarya</taxon>
        <taxon>Basidiomycota</taxon>
        <taxon>Agaricomycotina</taxon>
        <taxon>Agaricomycetes</taxon>
        <taxon>Russulales</taxon>
        <taxon>Auriscalpiaceae</taxon>
        <taxon>Auriscalpium</taxon>
    </lineage>
</organism>
<accession>A0ACB8RJJ2</accession>
<comment type="caution">
    <text evidence="1">The sequence shown here is derived from an EMBL/GenBank/DDBJ whole genome shotgun (WGS) entry which is preliminary data.</text>
</comment>
<dbReference type="Proteomes" id="UP000814033">
    <property type="component" value="Unassembled WGS sequence"/>
</dbReference>